<dbReference type="OrthoDB" id="5386823at2759"/>
<name>A0A9P9DDJ8_9PLEO</name>
<dbReference type="EMBL" id="JAGMWT010000014">
    <property type="protein sequence ID" value="KAH7116831.1"/>
    <property type="molecule type" value="Genomic_DNA"/>
</dbReference>
<keyword evidence="3" id="KW-1185">Reference proteome</keyword>
<evidence type="ECO:0000256" key="1">
    <source>
        <dbReference type="SAM" id="MobiDB-lite"/>
    </source>
</evidence>
<feature type="compositionally biased region" description="Gly residues" evidence="1">
    <location>
        <begin position="75"/>
        <end position="87"/>
    </location>
</feature>
<sequence>MSSSLMDTEPGGEQTQYEAEASDTIPHKKEPGQFGNASEGTQLADQHPSKPPNAPNTQGITPADKIRYGQAIQEGGAGGKTEGGLKGGIDEGKAGDANVEAREGRKVQGYGGENEMRRDVGA</sequence>
<comment type="caution">
    <text evidence="2">The sequence shown here is derived from an EMBL/GenBank/DDBJ whole genome shotgun (WGS) entry which is preliminary data.</text>
</comment>
<dbReference type="Proteomes" id="UP000700596">
    <property type="component" value="Unassembled WGS sequence"/>
</dbReference>
<protein>
    <submittedName>
        <fullName evidence="2">Uncharacterized protein</fullName>
    </submittedName>
</protein>
<gene>
    <name evidence="2" type="ORF">B0J11DRAFT_583543</name>
</gene>
<organism evidence="2 3">
    <name type="scientific">Dendryphion nanum</name>
    <dbReference type="NCBI Taxonomy" id="256645"/>
    <lineage>
        <taxon>Eukaryota</taxon>
        <taxon>Fungi</taxon>
        <taxon>Dikarya</taxon>
        <taxon>Ascomycota</taxon>
        <taxon>Pezizomycotina</taxon>
        <taxon>Dothideomycetes</taxon>
        <taxon>Pleosporomycetidae</taxon>
        <taxon>Pleosporales</taxon>
        <taxon>Torulaceae</taxon>
        <taxon>Dendryphion</taxon>
    </lineage>
</organism>
<reference evidence="2" key="1">
    <citation type="journal article" date="2021" name="Nat. Commun.">
        <title>Genetic determinants of endophytism in the Arabidopsis root mycobiome.</title>
        <authorList>
            <person name="Mesny F."/>
            <person name="Miyauchi S."/>
            <person name="Thiergart T."/>
            <person name="Pickel B."/>
            <person name="Atanasova L."/>
            <person name="Karlsson M."/>
            <person name="Huettel B."/>
            <person name="Barry K.W."/>
            <person name="Haridas S."/>
            <person name="Chen C."/>
            <person name="Bauer D."/>
            <person name="Andreopoulos W."/>
            <person name="Pangilinan J."/>
            <person name="LaButti K."/>
            <person name="Riley R."/>
            <person name="Lipzen A."/>
            <person name="Clum A."/>
            <person name="Drula E."/>
            <person name="Henrissat B."/>
            <person name="Kohler A."/>
            <person name="Grigoriev I.V."/>
            <person name="Martin F.M."/>
            <person name="Hacquard S."/>
        </authorList>
    </citation>
    <scope>NUCLEOTIDE SEQUENCE</scope>
    <source>
        <strain evidence="2">MPI-CAGE-CH-0243</strain>
    </source>
</reference>
<feature type="compositionally biased region" description="Polar residues" evidence="1">
    <location>
        <begin position="35"/>
        <end position="44"/>
    </location>
</feature>
<proteinExistence type="predicted"/>
<accession>A0A9P9DDJ8</accession>
<feature type="region of interest" description="Disordered" evidence="1">
    <location>
        <begin position="1"/>
        <end position="122"/>
    </location>
</feature>
<dbReference type="AlphaFoldDB" id="A0A9P9DDJ8"/>
<evidence type="ECO:0000313" key="3">
    <source>
        <dbReference type="Proteomes" id="UP000700596"/>
    </source>
</evidence>
<feature type="compositionally biased region" description="Basic and acidic residues" evidence="1">
    <location>
        <begin position="88"/>
        <end position="106"/>
    </location>
</feature>
<evidence type="ECO:0000313" key="2">
    <source>
        <dbReference type="EMBL" id="KAH7116831.1"/>
    </source>
</evidence>